<evidence type="ECO:0000256" key="10">
    <source>
        <dbReference type="ARBA" id="ARBA00023180"/>
    </source>
</evidence>
<evidence type="ECO:0000256" key="6">
    <source>
        <dbReference type="ARBA" id="ARBA00022968"/>
    </source>
</evidence>
<dbReference type="Proteomes" id="UP001237642">
    <property type="component" value="Unassembled WGS sequence"/>
</dbReference>
<comment type="caution">
    <text evidence="14">The sequence shown here is derived from an EMBL/GenBank/DDBJ whole genome shotgun (WGS) entry which is preliminary data.</text>
</comment>
<evidence type="ECO:0000313" key="14">
    <source>
        <dbReference type="EMBL" id="KAK1357705.1"/>
    </source>
</evidence>
<evidence type="ECO:0000256" key="11">
    <source>
        <dbReference type="ARBA" id="ARBA00051628"/>
    </source>
</evidence>
<evidence type="ECO:0000256" key="9">
    <source>
        <dbReference type="ARBA" id="ARBA00023136"/>
    </source>
</evidence>
<dbReference type="FunFam" id="3.90.550.10:FF:000032">
    <property type="entry name" value="xyloglucan 6-xylosyltransferase 2"/>
    <property type="match status" value="1"/>
</dbReference>
<dbReference type="Pfam" id="PF05637">
    <property type="entry name" value="Glyco_transf_34"/>
    <property type="match status" value="1"/>
</dbReference>
<dbReference type="GO" id="GO:0005802">
    <property type="term" value="C:trans-Golgi network"/>
    <property type="evidence" value="ECO:0007669"/>
    <property type="project" value="TreeGrafter"/>
</dbReference>
<dbReference type="EC" id="2.4.2.39" evidence="12"/>
<keyword evidence="4" id="KW-0808">Transferase</keyword>
<dbReference type="InterPro" id="IPR029044">
    <property type="entry name" value="Nucleotide-diphossugar_trans"/>
</dbReference>
<keyword evidence="15" id="KW-1185">Reference proteome</keyword>
<comment type="catalytic activity">
    <reaction evidence="11">
        <text>Transfers an alpha-D-xylosyl residue from UDP-D-xylose to a glucose residue in xyloglucan, forming an alpha-(1-&gt;6)-D-xylosyl-D-glucose linkage.</text>
        <dbReference type="EC" id="2.4.2.39"/>
    </reaction>
</comment>
<dbReference type="PANTHER" id="PTHR31311">
    <property type="entry name" value="XYLOGLUCAN 6-XYLOSYLTRANSFERASE 5-RELATED-RELATED"/>
    <property type="match status" value="1"/>
</dbReference>
<evidence type="ECO:0000256" key="12">
    <source>
        <dbReference type="ARBA" id="ARBA00066326"/>
    </source>
</evidence>
<dbReference type="GO" id="GO:0033843">
    <property type="term" value="F:xyloglucan 6-xylosyltransferase activity"/>
    <property type="evidence" value="ECO:0007669"/>
    <property type="project" value="UniProtKB-EC"/>
</dbReference>
<dbReference type="GO" id="GO:0000139">
    <property type="term" value="C:Golgi membrane"/>
    <property type="evidence" value="ECO:0007669"/>
    <property type="project" value="UniProtKB-SubCell"/>
</dbReference>
<evidence type="ECO:0000313" key="15">
    <source>
        <dbReference type="Proteomes" id="UP001237642"/>
    </source>
</evidence>
<feature type="compositionally biased region" description="Low complexity" evidence="13">
    <location>
        <begin position="18"/>
        <end position="31"/>
    </location>
</feature>
<dbReference type="EMBL" id="JAUIZM010000011">
    <property type="protein sequence ID" value="KAK1357705.1"/>
    <property type="molecule type" value="Genomic_DNA"/>
</dbReference>
<keyword evidence="3" id="KW-0328">Glycosyltransferase</keyword>
<protein>
    <recommendedName>
        <fullName evidence="12">xyloglucan 6-xylosyltransferase</fullName>
        <ecNumber evidence="12">2.4.2.39</ecNumber>
    </recommendedName>
</protein>
<keyword evidence="9" id="KW-0472">Membrane</keyword>
<accession>A0AAD8M0U9</accession>
<comment type="subcellular location">
    <subcellularLocation>
        <location evidence="1">Golgi apparatus membrane</location>
        <topology evidence="1">Single-pass type II membrane protein</topology>
    </subcellularLocation>
</comment>
<evidence type="ECO:0000256" key="2">
    <source>
        <dbReference type="ARBA" id="ARBA00005664"/>
    </source>
</evidence>
<dbReference type="InterPro" id="IPR008630">
    <property type="entry name" value="Glyco_trans_34"/>
</dbReference>
<evidence type="ECO:0000256" key="8">
    <source>
        <dbReference type="ARBA" id="ARBA00023034"/>
    </source>
</evidence>
<reference evidence="14" key="1">
    <citation type="submission" date="2023-02" db="EMBL/GenBank/DDBJ databases">
        <title>Genome of toxic invasive species Heracleum sosnowskyi carries increased number of genes despite the absence of recent whole-genome duplications.</title>
        <authorList>
            <person name="Schelkunov M."/>
            <person name="Shtratnikova V."/>
            <person name="Makarenko M."/>
            <person name="Klepikova A."/>
            <person name="Omelchenko D."/>
            <person name="Novikova G."/>
            <person name="Obukhova E."/>
            <person name="Bogdanov V."/>
            <person name="Penin A."/>
            <person name="Logacheva M."/>
        </authorList>
    </citation>
    <scope>NUCLEOTIDE SEQUENCE</scope>
    <source>
        <strain evidence="14">Hsosn_3</strain>
        <tissue evidence="14">Leaf</tissue>
    </source>
</reference>
<proteinExistence type="inferred from homology"/>
<dbReference type="GO" id="GO:0016758">
    <property type="term" value="F:hexosyltransferase activity"/>
    <property type="evidence" value="ECO:0007669"/>
    <property type="project" value="TreeGrafter"/>
</dbReference>
<keyword evidence="7" id="KW-1133">Transmembrane helix</keyword>
<keyword evidence="8" id="KW-0333">Golgi apparatus</keyword>
<keyword evidence="10" id="KW-0325">Glycoprotein</keyword>
<keyword evidence="5" id="KW-0812">Transmembrane</keyword>
<organism evidence="14 15">
    <name type="scientific">Heracleum sosnowskyi</name>
    <dbReference type="NCBI Taxonomy" id="360622"/>
    <lineage>
        <taxon>Eukaryota</taxon>
        <taxon>Viridiplantae</taxon>
        <taxon>Streptophyta</taxon>
        <taxon>Embryophyta</taxon>
        <taxon>Tracheophyta</taxon>
        <taxon>Spermatophyta</taxon>
        <taxon>Magnoliopsida</taxon>
        <taxon>eudicotyledons</taxon>
        <taxon>Gunneridae</taxon>
        <taxon>Pentapetalae</taxon>
        <taxon>asterids</taxon>
        <taxon>campanulids</taxon>
        <taxon>Apiales</taxon>
        <taxon>Apiaceae</taxon>
        <taxon>Apioideae</taxon>
        <taxon>apioid superclade</taxon>
        <taxon>Tordylieae</taxon>
        <taxon>Tordyliinae</taxon>
        <taxon>Heracleum</taxon>
    </lineage>
</organism>
<dbReference type="AlphaFoldDB" id="A0AAD8M0U9"/>
<name>A0AAD8M0U9_9APIA</name>
<dbReference type="GO" id="GO:0005768">
    <property type="term" value="C:endosome"/>
    <property type="evidence" value="ECO:0007669"/>
    <property type="project" value="TreeGrafter"/>
</dbReference>
<feature type="region of interest" description="Disordered" evidence="13">
    <location>
        <begin position="11"/>
        <end position="31"/>
    </location>
</feature>
<evidence type="ECO:0000256" key="1">
    <source>
        <dbReference type="ARBA" id="ARBA00004323"/>
    </source>
</evidence>
<sequence length="454" mass="51955">MGLDFFTAQKRGSAQLPSTTTPKTAARSAAAGRTRSRSVLKTFNNIKITILCGLVTILVLRGTIGLGNYSTTDTEDQTLAEEINRILAEIRSDHDPTDPNGSFDQQHDLMLNETYTLGPKIESWDEDRKIWLDRNPDFPNYVNGKPRILLVTGSPPGPCDNPIGDHYLLKAVKNKIDYCRLHGIEIVYNMAHLDMELAGYWAKLPLIRKLMLAHPEVEWIWWMDSDALFTDMVFEIPYGKYDEYNMVIHGYPDLLYNQKSWIALNTGSFLFRNCQWSLDLLDVWAPMGPKGPIRDEAGKILTANLKGRPAFEADDQSALIYLLISQKDTWMNKVFVENSYYLHGYWAGLVDQYEELIEKYHPGLGDERWPFVTHFVGCKPCGSYGDYPVERCLKSMERAFNFADNQVIKLYGFRHRGLLSPKIKRIRNETVTPLEYVDQYDFRHSVLGEVGSNS</sequence>
<evidence type="ECO:0000256" key="7">
    <source>
        <dbReference type="ARBA" id="ARBA00022989"/>
    </source>
</evidence>
<evidence type="ECO:0000256" key="4">
    <source>
        <dbReference type="ARBA" id="ARBA00022679"/>
    </source>
</evidence>
<dbReference type="Gene3D" id="3.90.550.10">
    <property type="entry name" value="Spore Coat Polysaccharide Biosynthesis Protein SpsA, Chain A"/>
    <property type="match status" value="1"/>
</dbReference>
<dbReference type="PANTHER" id="PTHR31311:SF13">
    <property type="entry name" value="XYLOGLUCAN 6-XYLOSYLTRANSFERASE 5-RELATED"/>
    <property type="match status" value="1"/>
</dbReference>
<keyword evidence="6" id="KW-0735">Signal-anchor</keyword>
<reference evidence="14" key="2">
    <citation type="submission" date="2023-05" db="EMBL/GenBank/DDBJ databases">
        <authorList>
            <person name="Schelkunov M.I."/>
        </authorList>
    </citation>
    <scope>NUCLEOTIDE SEQUENCE</scope>
    <source>
        <strain evidence="14">Hsosn_3</strain>
        <tissue evidence="14">Leaf</tissue>
    </source>
</reference>
<comment type="similarity">
    <text evidence="2">Belongs to the glycosyltransferase 34 family.</text>
</comment>
<dbReference type="GO" id="GO:0009969">
    <property type="term" value="P:xyloglucan biosynthetic process"/>
    <property type="evidence" value="ECO:0007669"/>
    <property type="project" value="TreeGrafter"/>
</dbReference>
<evidence type="ECO:0000256" key="5">
    <source>
        <dbReference type="ARBA" id="ARBA00022692"/>
    </source>
</evidence>
<evidence type="ECO:0000256" key="3">
    <source>
        <dbReference type="ARBA" id="ARBA00022676"/>
    </source>
</evidence>
<gene>
    <name evidence="14" type="ORF">POM88_050961</name>
</gene>
<evidence type="ECO:0000256" key="13">
    <source>
        <dbReference type="SAM" id="MobiDB-lite"/>
    </source>
</evidence>